<keyword evidence="10" id="KW-0472">Membrane</keyword>
<protein>
    <recommendedName>
        <fullName evidence="2">histidine kinase</fullName>
        <ecNumber evidence="2">2.7.13.3</ecNumber>
    </recommendedName>
</protein>
<dbReference type="InterPro" id="IPR036890">
    <property type="entry name" value="HATPase_C_sf"/>
</dbReference>
<comment type="catalytic activity">
    <reaction evidence="1">
        <text>ATP + protein L-histidine = ADP + protein N-phospho-L-histidine.</text>
        <dbReference type="EC" id="2.7.13.3"/>
    </reaction>
</comment>
<dbReference type="GO" id="GO:0046983">
    <property type="term" value="F:protein dimerization activity"/>
    <property type="evidence" value="ECO:0007669"/>
    <property type="project" value="InterPro"/>
</dbReference>
<dbReference type="EC" id="2.7.13.3" evidence="2"/>
<feature type="domain" description="Signal transduction histidine kinase subgroup 3 dimerisation and phosphoacceptor" evidence="12">
    <location>
        <begin position="256"/>
        <end position="320"/>
    </location>
</feature>
<feature type="transmembrane region" description="Helical" evidence="10">
    <location>
        <begin position="104"/>
        <end position="126"/>
    </location>
</feature>
<feature type="region of interest" description="Disordered" evidence="9">
    <location>
        <begin position="1"/>
        <end position="26"/>
    </location>
</feature>
<feature type="region of interest" description="Disordered" evidence="9">
    <location>
        <begin position="325"/>
        <end position="376"/>
    </location>
</feature>
<gene>
    <name evidence="14" type="ORF">FHR80_003817</name>
</gene>
<dbReference type="Proteomes" id="UP000518206">
    <property type="component" value="Unassembled WGS sequence"/>
</dbReference>
<comment type="caution">
    <text evidence="14">The sequence shown here is derived from an EMBL/GenBank/DDBJ whole genome shotgun (WGS) entry which is preliminary data.</text>
</comment>
<keyword evidence="5" id="KW-0547">Nucleotide-binding</keyword>
<keyword evidence="6 14" id="KW-0418">Kinase</keyword>
<evidence type="ECO:0000259" key="13">
    <source>
        <dbReference type="Pfam" id="PF23539"/>
    </source>
</evidence>
<dbReference type="InterPro" id="IPR003594">
    <property type="entry name" value="HATPase_dom"/>
</dbReference>
<feature type="transmembrane region" description="Helical" evidence="10">
    <location>
        <begin position="77"/>
        <end position="97"/>
    </location>
</feature>
<feature type="compositionally biased region" description="Gly residues" evidence="9">
    <location>
        <begin position="1"/>
        <end position="11"/>
    </location>
</feature>
<dbReference type="PANTHER" id="PTHR24421">
    <property type="entry name" value="NITRATE/NITRITE SENSOR PROTEIN NARX-RELATED"/>
    <property type="match status" value="1"/>
</dbReference>
<keyword evidence="10" id="KW-1133">Transmembrane helix</keyword>
<evidence type="ECO:0000256" key="8">
    <source>
        <dbReference type="ARBA" id="ARBA00023012"/>
    </source>
</evidence>
<dbReference type="GO" id="GO:0016020">
    <property type="term" value="C:membrane"/>
    <property type="evidence" value="ECO:0007669"/>
    <property type="project" value="InterPro"/>
</dbReference>
<feature type="domain" description="DUF7134" evidence="13">
    <location>
        <begin position="33"/>
        <end position="167"/>
    </location>
</feature>
<name>A0A7W4YDS7_9CELL</name>
<accession>A0A7W4YDS7</accession>
<evidence type="ECO:0000259" key="11">
    <source>
        <dbReference type="Pfam" id="PF02518"/>
    </source>
</evidence>
<dbReference type="Gene3D" id="1.20.5.1930">
    <property type="match status" value="1"/>
</dbReference>
<dbReference type="InterPro" id="IPR050482">
    <property type="entry name" value="Sensor_HK_TwoCompSys"/>
</dbReference>
<keyword evidence="3" id="KW-0597">Phosphoprotein</keyword>
<dbReference type="GO" id="GO:0005524">
    <property type="term" value="F:ATP binding"/>
    <property type="evidence" value="ECO:0007669"/>
    <property type="project" value="UniProtKB-KW"/>
</dbReference>
<sequence length="504" mass="51651">MEAAGGQGGARAGRPTPAPVFTEQSARRRGPVRRFLVRHPAVTDALLALVFLGWSALIGLGADSMYALSAYLGGERVLQMQTVLLALMVVGAAALMWRRRRPVVVAAVMGVLAVAALAAAGATSGFELGLALALYTVAAASSPRVTWVTAAATVSACLVAARVLDLPATVGAIAMGVDPAIGTDLEAATRQAQAGGFLQSAVWYQTAAPVLVLALLAVAVGTSARNQRLHLAAFVEQANALAREQEQRALVAQAAERARIAREMHDVVAHSISVMIALGGGARAAVDWAPDRSREALDELVATGRAALGDVRRVLGVLHDDGPRAPALAAGSGHDTGPADGRPGDPRAGGVRPTGTSAGAASGDEPTPFEPQPGSVDLGALVERFRSAGLPVRTTGLADTGLTELDANRQLTVYRVVQEALTNVLRHAPGTPAVDVAVRRDAGTVEVLVTDGGPTLPVDASPGSQRGLVGMRERAAAFGGHVEAGPYGRGWRVRALLPSDEGDA</sequence>
<dbReference type="InterPro" id="IPR055558">
    <property type="entry name" value="DUF7134"/>
</dbReference>
<dbReference type="EMBL" id="JACHVX010000006">
    <property type="protein sequence ID" value="MBB2924881.1"/>
    <property type="molecule type" value="Genomic_DNA"/>
</dbReference>
<proteinExistence type="predicted"/>
<evidence type="ECO:0000256" key="3">
    <source>
        <dbReference type="ARBA" id="ARBA00022553"/>
    </source>
</evidence>
<organism evidence="14 15">
    <name type="scientific">Cellulomonas cellasea</name>
    <dbReference type="NCBI Taxonomy" id="43670"/>
    <lineage>
        <taxon>Bacteria</taxon>
        <taxon>Bacillati</taxon>
        <taxon>Actinomycetota</taxon>
        <taxon>Actinomycetes</taxon>
        <taxon>Micrococcales</taxon>
        <taxon>Cellulomonadaceae</taxon>
        <taxon>Cellulomonas</taxon>
    </lineage>
</organism>
<dbReference type="Pfam" id="PF23539">
    <property type="entry name" value="DUF7134"/>
    <property type="match status" value="1"/>
</dbReference>
<keyword evidence="10" id="KW-0812">Transmembrane</keyword>
<dbReference type="Pfam" id="PF02518">
    <property type="entry name" value="HATPase_c"/>
    <property type="match status" value="1"/>
</dbReference>
<evidence type="ECO:0000256" key="4">
    <source>
        <dbReference type="ARBA" id="ARBA00022679"/>
    </source>
</evidence>
<reference evidence="14 15" key="1">
    <citation type="submission" date="2020-08" db="EMBL/GenBank/DDBJ databases">
        <title>The Agave Microbiome: Exploring the role of microbial communities in plant adaptations to desert environments.</title>
        <authorList>
            <person name="Partida-Martinez L.P."/>
        </authorList>
    </citation>
    <scope>NUCLEOTIDE SEQUENCE [LARGE SCALE GENOMIC DNA]</scope>
    <source>
        <strain evidence="14 15">RAS26</strain>
    </source>
</reference>
<keyword evidence="4" id="KW-0808">Transferase</keyword>
<dbReference type="SUPFAM" id="SSF55874">
    <property type="entry name" value="ATPase domain of HSP90 chaperone/DNA topoisomerase II/histidine kinase"/>
    <property type="match status" value="1"/>
</dbReference>
<evidence type="ECO:0000256" key="2">
    <source>
        <dbReference type="ARBA" id="ARBA00012438"/>
    </source>
</evidence>
<dbReference type="Pfam" id="PF07730">
    <property type="entry name" value="HisKA_3"/>
    <property type="match status" value="1"/>
</dbReference>
<reference evidence="14 15" key="2">
    <citation type="submission" date="2020-08" db="EMBL/GenBank/DDBJ databases">
        <authorList>
            <person name="Partida-Martinez L."/>
            <person name="Huntemann M."/>
            <person name="Clum A."/>
            <person name="Wang J."/>
            <person name="Palaniappan K."/>
            <person name="Ritter S."/>
            <person name="Chen I.-M."/>
            <person name="Stamatis D."/>
            <person name="Reddy T."/>
            <person name="O'Malley R."/>
            <person name="Daum C."/>
            <person name="Shapiro N."/>
            <person name="Ivanova N."/>
            <person name="Kyrpides N."/>
            <person name="Woyke T."/>
        </authorList>
    </citation>
    <scope>NUCLEOTIDE SEQUENCE [LARGE SCALE GENOMIC DNA]</scope>
    <source>
        <strain evidence="14 15">RAS26</strain>
    </source>
</reference>
<evidence type="ECO:0000256" key="10">
    <source>
        <dbReference type="SAM" id="Phobius"/>
    </source>
</evidence>
<evidence type="ECO:0000259" key="12">
    <source>
        <dbReference type="Pfam" id="PF07730"/>
    </source>
</evidence>
<dbReference type="RefSeq" id="WP_183297636.1">
    <property type="nucleotide sequence ID" value="NZ_JACHVX010000006.1"/>
</dbReference>
<dbReference type="GO" id="GO:0000155">
    <property type="term" value="F:phosphorelay sensor kinase activity"/>
    <property type="evidence" value="ECO:0007669"/>
    <property type="project" value="InterPro"/>
</dbReference>
<evidence type="ECO:0000313" key="15">
    <source>
        <dbReference type="Proteomes" id="UP000518206"/>
    </source>
</evidence>
<dbReference type="InterPro" id="IPR011712">
    <property type="entry name" value="Sig_transdc_His_kin_sub3_dim/P"/>
</dbReference>
<evidence type="ECO:0000256" key="7">
    <source>
        <dbReference type="ARBA" id="ARBA00022840"/>
    </source>
</evidence>
<dbReference type="CDD" id="cd16917">
    <property type="entry name" value="HATPase_UhpB-NarQ-NarX-like"/>
    <property type="match status" value="1"/>
</dbReference>
<feature type="transmembrane region" description="Helical" evidence="10">
    <location>
        <begin position="35"/>
        <end position="57"/>
    </location>
</feature>
<evidence type="ECO:0000313" key="14">
    <source>
        <dbReference type="EMBL" id="MBB2924881.1"/>
    </source>
</evidence>
<dbReference type="Gene3D" id="3.30.565.10">
    <property type="entry name" value="Histidine kinase-like ATPase, C-terminal domain"/>
    <property type="match status" value="1"/>
</dbReference>
<dbReference type="AlphaFoldDB" id="A0A7W4YDS7"/>
<evidence type="ECO:0000256" key="5">
    <source>
        <dbReference type="ARBA" id="ARBA00022741"/>
    </source>
</evidence>
<keyword evidence="8" id="KW-0902">Two-component regulatory system</keyword>
<evidence type="ECO:0000256" key="9">
    <source>
        <dbReference type="SAM" id="MobiDB-lite"/>
    </source>
</evidence>
<feature type="domain" description="Histidine kinase/HSP90-like ATPase" evidence="11">
    <location>
        <begin position="410"/>
        <end position="499"/>
    </location>
</feature>
<evidence type="ECO:0000256" key="1">
    <source>
        <dbReference type="ARBA" id="ARBA00000085"/>
    </source>
</evidence>
<evidence type="ECO:0000256" key="6">
    <source>
        <dbReference type="ARBA" id="ARBA00022777"/>
    </source>
</evidence>
<keyword evidence="7" id="KW-0067">ATP-binding</keyword>
<feature type="transmembrane region" description="Helical" evidence="10">
    <location>
        <begin position="202"/>
        <end position="221"/>
    </location>
</feature>
<dbReference type="PANTHER" id="PTHR24421:SF10">
    <property type="entry name" value="NITRATE_NITRITE SENSOR PROTEIN NARQ"/>
    <property type="match status" value="1"/>
</dbReference>